<name>A0A1S3EP43_DIPOR</name>
<dbReference type="SUPFAM" id="SSF55394">
    <property type="entry name" value="Bactericidal permeability-increasing protein, BPI"/>
    <property type="match status" value="2"/>
</dbReference>
<dbReference type="GO" id="GO:0034144">
    <property type="term" value="P:negative regulation of toll-like receptor 4 signaling pathway"/>
    <property type="evidence" value="ECO:0007669"/>
    <property type="project" value="TreeGrafter"/>
</dbReference>
<proteinExistence type="predicted"/>
<dbReference type="KEGG" id="dord:105981491"/>
<dbReference type="Pfam" id="PF01273">
    <property type="entry name" value="LBP_BPI_CETP"/>
    <property type="match status" value="1"/>
</dbReference>
<dbReference type="SMART" id="SM00328">
    <property type="entry name" value="BPI1"/>
    <property type="match status" value="1"/>
</dbReference>
<dbReference type="CTD" id="92747"/>
<dbReference type="InterPro" id="IPR017942">
    <property type="entry name" value="Lipid-bd_serum_glycop_N"/>
</dbReference>
<dbReference type="PANTHER" id="PTHR47395">
    <property type="entry name" value="BPI FOLD-CONTAINING FAMILY B MEMBER 1"/>
    <property type="match status" value="1"/>
</dbReference>
<dbReference type="OrthoDB" id="9833455at2759"/>
<dbReference type="CDD" id="cd00025">
    <property type="entry name" value="BPI1"/>
    <property type="match status" value="1"/>
</dbReference>
<dbReference type="GeneID" id="105981491"/>
<dbReference type="GO" id="GO:0008289">
    <property type="term" value="F:lipid binding"/>
    <property type="evidence" value="ECO:0007669"/>
    <property type="project" value="InterPro"/>
</dbReference>
<dbReference type="FunCoup" id="A0A1S3EP43">
    <property type="interactions" value="174"/>
</dbReference>
<dbReference type="InterPro" id="IPR001124">
    <property type="entry name" value="Lipid-bd_serum_glycop_C"/>
</dbReference>
<evidence type="ECO:0000313" key="2">
    <source>
        <dbReference type="Proteomes" id="UP000081671"/>
    </source>
</evidence>
<dbReference type="InterPro" id="IPR017943">
    <property type="entry name" value="Bactericidal_perm-incr_a/b_dom"/>
</dbReference>
<dbReference type="STRING" id="10020.ENSDORP00000002142"/>
<gene>
    <name evidence="3" type="primary">Bpifb1</name>
</gene>
<protein>
    <submittedName>
        <fullName evidence="3">BPI fold-containing family B member 1</fullName>
    </submittedName>
</protein>
<dbReference type="InParanoid" id="A0A1S3EP43"/>
<reference evidence="3" key="1">
    <citation type="submission" date="2025-08" db="UniProtKB">
        <authorList>
            <consortium name="RefSeq"/>
        </authorList>
    </citation>
    <scope>IDENTIFICATION</scope>
    <source>
        <tissue evidence="3">Kidney</tissue>
    </source>
</reference>
<dbReference type="InterPro" id="IPR021193">
    <property type="entry name" value="Bpifb1"/>
</dbReference>
<dbReference type="PANTHER" id="PTHR47395:SF1">
    <property type="entry name" value="BPI FOLD-CONTAINING FAMILY B MEMBER 1"/>
    <property type="match status" value="1"/>
</dbReference>
<dbReference type="RefSeq" id="XP_012866136.1">
    <property type="nucleotide sequence ID" value="XM_013010682.1"/>
</dbReference>
<keyword evidence="2" id="KW-1185">Reference proteome</keyword>
<organism evidence="2 3">
    <name type="scientific">Dipodomys ordii</name>
    <name type="common">Ord's kangaroo rat</name>
    <dbReference type="NCBI Taxonomy" id="10020"/>
    <lineage>
        <taxon>Eukaryota</taxon>
        <taxon>Metazoa</taxon>
        <taxon>Chordata</taxon>
        <taxon>Craniata</taxon>
        <taxon>Vertebrata</taxon>
        <taxon>Euteleostomi</taxon>
        <taxon>Mammalia</taxon>
        <taxon>Eutheria</taxon>
        <taxon>Euarchontoglires</taxon>
        <taxon>Glires</taxon>
        <taxon>Rodentia</taxon>
        <taxon>Castorimorpha</taxon>
        <taxon>Heteromyidae</taxon>
        <taxon>Dipodomyinae</taxon>
        <taxon>Dipodomys</taxon>
    </lineage>
</organism>
<dbReference type="Gene3D" id="3.15.10.10">
    <property type="entry name" value="Bactericidal permeability-increasing protein, domain 1"/>
    <property type="match status" value="1"/>
</dbReference>
<feature type="domain" description="Lipid-binding serum glycoprotein N-terminal" evidence="1">
    <location>
        <begin position="180"/>
        <end position="401"/>
    </location>
</feature>
<evidence type="ECO:0000259" key="1">
    <source>
        <dbReference type="SMART" id="SM00328"/>
    </source>
</evidence>
<dbReference type="Gene3D" id="3.15.20.10">
    <property type="entry name" value="Bactericidal permeability-increasing protein, domain 2"/>
    <property type="match status" value="1"/>
</dbReference>
<evidence type="ECO:0000313" key="3">
    <source>
        <dbReference type="RefSeq" id="XP_012866136.1"/>
    </source>
</evidence>
<dbReference type="Pfam" id="PF02886">
    <property type="entry name" value="LBP_BPI_CETP_C"/>
    <property type="match status" value="1"/>
</dbReference>
<dbReference type="Proteomes" id="UP000081671">
    <property type="component" value="Unplaced"/>
</dbReference>
<dbReference type="GO" id="GO:0070062">
    <property type="term" value="C:extracellular exosome"/>
    <property type="evidence" value="ECO:0007669"/>
    <property type="project" value="TreeGrafter"/>
</dbReference>
<sequence length="636" mass="69649">MTLERYCRLPTQKPRILTVRASKEQEFTAPGGHGLHRLRRLQSELHVDLEALVVDTAAPTRPTQSKCRPPPTLVLTPIGVLASALPSDMLVCGPQLGLASIAMLACLLLVRCPFKVLEGKTPSLTRREKGGSATGHQLLTSTQKMTSLWVFTCLGAFLGAKLVPVTSAPPAVLTLGPEVINEMLTEQLKDQGATTILHKLPLLSAMREEPSGGIPLLGSLVSSVLKHIIWLRVTSASILQLQVQPTVQDQELVVRIPLDMVAGFNTPLVKTIVGFHMETEVQAFIGVQSSPDGPHRLVLRDCLSSQSSLRISLLNKLSFLVNSLADKVINLLVPALPQMVKEELCPVIQTAFDGMYADFLKLVKAPIFLSPGLLRFDLLSPAITGSNIQLNLQAKLLDSKAKVTKWFNNSDSSLALPTQRRAPFSLIIREDVVSDVVASILFPEELMFLLDFVLPELARELKMSIETFNKTAASLLGPTQIMKIVLKNSPQIFLSQTGAKMAQLVTLEVFASNKDVRPFFTLGIEASSEAQFYAEDDRLILNFNDLSCNRIHLMISDINLFNTDVLKSVLTKVLSATLLSNENGKLRHGIPMPIVKTLGYDMASWSVFQIISRSEDGTLATQGHLGPSRERRSQLG</sequence>
<dbReference type="AlphaFoldDB" id="A0A1S3EP43"/>
<accession>A0A1S3EP43</accession>
<dbReference type="GO" id="GO:0002227">
    <property type="term" value="P:innate immune response in mucosa"/>
    <property type="evidence" value="ECO:0007669"/>
    <property type="project" value="TreeGrafter"/>
</dbReference>